<evidence type="ECO:0000256" key="1">
    <source>
        <dbReference type="SAM" id="MobiDB-lite"/>
    </source>
</evidence>
<name>A0ABR0QK38_GOSAR</name>
<comment type="caution">
    <text evidence="2">The sequence shown here is derived from an EMBL/GenBank/DDBJ whole genome shotgun (WGS) entry which is preliminary data.</text>
</comment>
<evidence type="ECO:0000313" key="3">
    <source>
        <dbReference type="Proteomes" id="UP001358586"/>
    </source>
</evidence>
<accession>A0ABR0QK38</accession>
<feature type="compositionally biased region" description="Basic and acidic residues" evidence="1">
    <location>
        <begin position="9"/>
        <end position="19"/>
    </location>
</feature>
<sequence>MMNAPVEESVEHDVHKSEEEVPYVNVEHDELKDDFHQKLEIRELCIEPDQVVDKPVPIDVEIEATSILVEKLIMENTELVEMVNELYVKLERQNMAAGHPTVIDMSDSLPQSIEDDTDARDFKSQVIESENNTVPLIDAPLIGAPFQLMSFVTKYVTGADLVNNT</sequence>
<feature type="region of interest" description="Disordered" evidence="1">
    <location>
        <begin position="1"/>
        <end position="20"/>
    </location>
</feature>
<gene>
    <name evidence="2" type="ORF">PVK06_008491</name>
</gene>
<dbReference type="EMBL" id="JARKNE010000003">
    <property type="protein sequence ID" value="KAK5839665.1"/>
    <property type="molecule type" value="Genomic_DNA"/>
</dbReference>
<keyword evidence="3" id="KW-1185">Reference proteome</keyword>
<dbReference type="Proteomes" id="UP001358586">
    <property type="component" value="Chromosome 3"/>
</dbReference>
<organism evidence="2 3">
    <name type="scientific">Gossypium arboreum</name>
    <name type="common">Tree cotton</name>
    <name type="synonym">Gossypium nanking</name>
    <dbReference type="NCBI Taxonomy" id="29729"/>
    <lineage>
        <taxon>Eukaryota</taxon>
        <taxon>Viridiplantae</taxon>
        <taxon>Streptophyta</taxon>
        <taxon>Embryophyta</taxon>
        <taxon>Tracheophyta</taxon>
        <taxon>Spermatophyta</taxon>
        <taxon>Magnoliopsida</taxon>
        <taxon>eudicotyledons</taxon>
        <taxon>Gunneridae</taxon>
        <taxon>Pentapetalae</taxon>
        <taxon>rosids</taxon>
        <taxon>malvids</taxon>
        <taxon>Malvales</taxon>
        <taxon>Malvaceae</taxon>
        <taxon>Malvoideae</taxon>
        <taxon>Gossypium</taxon>
    </lineage>
</organism>
<reference evidence="2 3" key="1">
    <citation type="submission" date="2023-03" db="EMBL/GenBank/DDBJ databases">
        <title>WGS of Gossypium arboreum.</title>
        <authorList>
            <person name="Yu D."/>
        </authorList>
    </citation>
    <scope>NUCLEOTIDE SEQUENCE [LARGE SCALE GENOMIC DNA]</scope>
    <source>
        <tissue evidence="2">Leaf</tissue>
    </source>
</reference>
<evidence type="ECO:0000313" key="2">
    <source>
        <dbReference type="EMBL" id="KAK5839665.1"/>
    </source>
</evidence>
<proteinExistence type="predicted"/>
<protein>
    <submittedName>
        <fullName evidence="2">Uncharacterized protein</fullName>
    </submittedName>
</protein>